<evidence type="ECO:0000313" key="11">
    <source>
        <dbReference type="Proteomes" id="UP000624041"/>
    </source>
</evidence>
<dbReference type="SUPFAM" id="SSF53383">
    <property type="entry name" value="PLP-dependent transferases"/>
    <property type="match status" value="1"/>
</dbReference>
<dbReference type="Pfam" id="PF00392">
    <property type="entry name" value="GntR"/>
    <property type="match status" value="1"/>
</dbReference>
<dbReference type="InterPro" id="IPR004839">
    <property type="entry name" value="Aminotransferase_I/II_large"/>
</dbReference>
<organism evidence="10 11">
    <name type="scientific">Oceanobacillus indicireducens</name>
    <dbReference type="NCBI Taxonomy" id="1004261"/>
    <lineage>
        <taxon>Bacteria</taxon>
        <taxon>Bacillati</taxon>
        <taxon>Bacillota</taxon>
        <taxon>Bacilli</taxon>
        <taxon>Bacillales</taxon>
        <taxon>Bacillaceae</taxon>
        <taxon>Oceanobacillus</taxon>
    </lineage>
</organism>
<feature type="domain" description="HTH gntR-type" evidence="9">
    <location>
        <begin position="14"/>
        <end position="82"/>
    </location>
</feature>
<evidence type="ECO:0000256" key="7">
    <source>
        <dbReference type="ARBA" id="ARBA00023163"/>
    </source>
</evidence>
<protein>
    <submittedName>
        <fullName evidence="10">HTH-type transcriptional regulatory protein GabR</fullName>
    </submittedName>
</protein>
<dbReference type="PANTHER" id="PTHR46577">
    <property type="entry name" value="HTH-TYPE TRANSCRIPTIONAL REGULATORY PROTEIN GABR"/>
    <property type="match status" value="1"/>
</dbReference>
<keyword evidence="8" id="KW-0175">Coiled coil</keyword>
<evidence type="ECO:0000256" key="6">
    <source>
        <dbReference type="ARBA" id="ARBA00023125"/>
    </source>
</evidence>
<comment type="caution">
    <text evidence="10">The sequence shown here is derived from an EMBL/GenBank/DDBJ whole genome shotgun (WGS) entry which is preliminary data.</text>
</comment>
<evidence type="ECO:0000256" key="1">
    <source>
        <dbReference type="ARBA" id="ARBA00001933"/>
    </source>
</evidence>
<dbReference type="InterPro" id="IPR015424">
    <property type="entry name" value="PyrdxlP-dep_Trfase"/>
</dbReference>
<dbReference type="InterPro" id="IPR000524">
    <property type="entry name" value="Tscrpt_reg_HTH_GntR"/>
</dbReference>
<evidence type="ECO:0000256" key="3">
    <source>
        <dbReference type="ARBA" id="ARBA00022576"/>
    </source>
</evidence>
<dbReference type="PANTHER" id="PTHR46577:SF1">
    <property type="entry name" value="HTH-TYPE TRANSCRIPTIONAL REGULATORY PROTEIN GABR"/>
    <property type="match status" value="1"/>
</dbReference>
<dbReference type="InterPro" id="IPR036390">
    <property type="entry name" value="WH_DNA-bd_sf"/>
</dbReference>
<dbReference type="InterPro" id="IPR036388">
    <property type="entry name" value="WH-like_DNA-bd_sf"/>
</dbReference>
<keyword evidence="3" id="KW-0032">Aminotransferase</keyword>
<comment type="similarity">
    <text evidence="2">In the C-terminal section; belongs to the class-I pyridoxal-phosphate-dependent aminotransferase family.</text>
</comment>
<dbReference type="SMART" id="SM00345">
    <property type="entry name" value="HTH_GNTR"/>
    <property type="match status" value="1"/>
</dbReference>
<dbReference type="Proteomes" id="UP000624041">
    <property type="component" value="Unassembled WGS sequence"/>
</dbReference>
<proteinExistence type="inferred from homology"/>
<sequence length="478" mass="55747">MMMLIKVDRDNTGKHIYQQIYLEMKKSILANKLAPGEKLPSKRKLAQELGVSNNSVTNAYEQLLAEGYIYTVERKGYYVEDIKQFMSLQEFSMRPDFPDDLKEKETYEDDKEGWISLSHMSTDLSIFPFKAWMKCERMAIKHHKKELSEISHPQGPYLVRQTIARLIAVSRGVVCEPEQVIIGPGTQPLLWQIMNMLPSGITTAIENPGYSRLYQQLKDTNHQVAPISLDDKGIDVKEVKELNPNLLIITPSHQFPTGIIMPISKRMELLNWAVNQENTYIIEDDYDSEFKYGTDNIPSLQSLDRHQRVIYTGTFSKTMMPGLRVSYFVLPPALLREYRRKYSSWIQGSNVLSLYTLHYFIETGEYAKHIKRMNNSYEEKRELLVEELKRKFKKDIHIKDIRAGLHFLAEFKTNKTYEEVAQLAKNKKLELYPLTRFMLKEEQVDRGNKIVLVLGFANISREEIPEAVERLYEILKED</sequence>
<dbReference type="GO" id="GO:0008483">
    <property type="term" value="F:transaminase activity"/>
    <property type="evidence" value="ECO:0007669"/>
    <property type="project" value="UniProtKB-KW"/>
</dbReference>
<dbReference type="Gene3D" id="1.10.10.10">
    <property type="entry name" value="Winged helix-like DNA-binding domain superfamily/Winged helix DNA-binding domain"/>
    <property type="match status" value="1"/>
</dbReference>
<dbReference type="Gene3D" id="3.40.640.10">
    <property type="entry name" value="Type I PLP-dependent aspartate aminotransferase-like (Major domain)"/>
    <property type="match status" value="1"/>
</dbReference>
<keyword evidence="3" id="KW-0808">Transferase</keyword>
<feature type="coiled-coil region" evidence="8">
    <location>
        <begin position="367"/>
        <end position="394"/>
    </location>
</feature>
<dbReference type="InterPro" id="IPR015421">
    <property type="entry name" value="PyrdxlP-dep_Trfase_major"/>
</dbReference>
<keyword evidence="4" id="KW-0663">Pyridoxal phosphate</keyword>
<evidence type="ECO:0000313" key="10">
    <source>
        <dbReference type="EMBL" id="GGN61449.1"/>
    </source>
</evidence>
<dbReference type="AlphaFoldDB" id="A0A917XZU0"/>
<dbReference type="Pfam" id="PF00155">
    <property type="entry name" value="Aminotran_1_2"/>
    <property type="match status" value="1"/>
</dbReference>
<comment type="cofactor">
    <cofactor evidence="1">
        <name>pyridoxal 5'-phosphate</name>
        <dbReference type="ChEBI" id="CHEBI:597326"/>
    </cofactor>
</comment>
<dbReference type="SUPFAM" id="SSF46785">
    <property type="entry name" value="Winged helix' DNA-binding domain"/>
    <property type="match status" value="1"/>
</dbReference>
<keyword evidence="7" id="KW-0804">Transcription</keyword>
<dbReference type="GO" id="GO:0003677">
    <property type="term" value="F:DNA binding"/>
    <property type="evidence" value="ECO:0007669"/>
    <property type="project" value="UniProtKB-KW"/>
</dbReference>
<dbReference type="PRINTS" id="PR00035">
    <property type="entry name" value="HTHGNTR"/>
</dbReference>
<dbReference type="CDD" id="cd00609">
    <property type="entry name" value="AAT_like"/>
    <property type="match status" value="1"/>
</dbReference>
<evidence type="ECO:0000256" key="5">
    <source>
        <dbReference type="ARBA" id="ARBA00023015"/>
    </source>
</evidence>
<dbReference type="EMBL" id="BMOS01000020">
    <property type="protein sequence ID" value="GGN61449.1"/>
    <property type="molecule type" value="Genomic_DNA"/>
</dbReference>
<evidence type="ECO:0000259" key="9">
    <source>
        <dbReference type="PROSITE" id="PS50949"/>
    </source>
</evidence>
<dbReference type="InterPro" id="IPR051446">
    <property type="entry name" value="HTH_trans_reg/aminotransferase"/>
</dbReference>
<accession>A0A917XZU0</accession>
<dbReference type="CDD" id="cd07377">
    <property type="entry name" value="WHTH_GntR"/>
    <property type="match status" value="1"/>
</dbReference>
<dbReference type="GO" id="GO:0030170">
    <property type="term" value="F:pyridoxal phosphate binding"/>
    <property type="evidence" value="ECO:0007669"/>
    <property type="project" value="InterPro"/>
</dbReference>
<reference evidence="10" key="1">
    <citation type="journal article" date="2014" name="Int. J. Syst. Evol. Microbiol.">
        <title>Complete genome sequence of Corynebacterium casei LMG S-19264T (=DSM 44701T), isolated from a smear-ripened cheese.</title>
        <authorList>
            <consortium name="US DOE Joint Genome Institute (JGI-PGF)"/>
            <person name="Walter F."/>
            <person name="Albersmeier A."/>
            <person name="Kalinowski J."/>
            <person name="Ruckert C."/>
        </authorList>
    </citation>
    <scope>NUCLEOTIDE SEQUENCE</scope>
    <source>
        <strain evidence="10">JCM 17251</strain>
    </source>
</reference>
<keyword evidence="6" id="KW-0238">DNA-binding</keyword>
<name>A0A917XZU0_9BACI</name>
<evidence type="ECO:0000256" key="2">
    <source>
        <dbReference type="ARBA" id="ARBA00005384"/>
    </source>
</evidence>
<keyword evidence="11" id="KW-1185">Reference proteome</keyword>
<dbReference type="PROSITE" id="PS50949">
    <property type="entry name" value="HTH_GNTR"/>
    <property type="match status" value="1"/>
</dbReference>
<evidence type="ECO:0000256" key="4">
    <source>
        <dbReference type="ARBA" id="ARBA00022898"/>
    </source>
</evidence>
<reference evidence="10" key="2">
    <citation type="submission" date="2020-09" db="EMBL/GenBank/DDBJ databases">
        <authorList>
            <person name="Sun Q."/>
            <person name="Ohkuma M."/>
        </authorList>
    </citation>
    <scope>NUCLEOTIDE SEQUENCE</scope>
    <source>
        <strain evidence="10">JCM 17251</strain>
    </source>
</reference>
<dbReference type="GO" id="GO:0003700">
    <property type="term" value="F:DNA-binding transcription factor activity"/>
    <property type="evidence" value="ECO:0007669"/>
    <property type="project" value="InterPro"/>
</dbReference>
<evidence type="ECO:0000256" key="8">
    <source>
        <dbReference type="SAM" id="Coils"/>
    </source>
</evidence>
<keyword evidence="5" id="KW-0805">Transcription regulation</keyword>
<gene>
    <name evidence="10" type="primary">gabR</name>
    <name evidence="10" type="ORF">GCM10007971_26510</name>
</gene>